<keyword evidence="5" id="KW-0813">Transport</keyword>
<dbReference type="PROSITE" id="PS00216">
    <property type="entry name" value="SUGAR_TRANSPORT_1"/>
    <property type="match status" value="1"/>
</dbReference>
<dbReference type="FunFam" id="1.20.1250.20:FF:000029">
    <property type="entry name" value="solute carrier family 2, facilitated glucose transporter member 4"/>
    <property type="match status" value="1"/>
</dbReference>
<feature type="transmembrane region" description="Helical" evidence="7">
    <location>
        <begin position="343"/>
        <end position="364"/>
    </location>
</feature>
<protein>
    <submittedName>
        <fullName evidence="9">Solute carrier family 2 member 2</fullName>
    </submittedName>
</protein>
<evidence type="ECO:0000256" key="7">
    <source>
        <dbReference type="SAM" id="Phobius"/>
    </source>
</evidence>
<dbReference type="InterPro" id="IPR005828">
    <property type="entry name" value="MFS_sugar_transport-like"/>
</dbReference>
<feature type="transmembrane region" description="Helical" evidence="7">
    <location>
        <begin position="133"/>
        <end position="152"/>
    </location>
</feature>
<dbReference type="GO" id="GO:0046323">
    <property type="term" value="P:D-glucose import"/>
    <property type="evidence" value="ECO:0007669"/>
    <property type="project" value="TreeGrafter"/>
</dbReference>
<feature type="transmembrane region" description="Helical" evidence="7">
    <location>
        <begin position="308"/>
        <end position="331"/>
    </location>
</feature>
<comment type="similarity">
    <text evidence="5">Belongs to the major facilitator superfamily. Sugar transporter (TC 2.A.1.1) family.</text>
</comment>
<evidence type="ECO:0000313" key="9">
    <source>
        <dbReference type="Ensembl" id="ENSOMYP00000004383.2"/>
    </source>
</evidence>
<keyword evidence="10" id="KW-1185">Reference proteome</keyword>
<accession>A0A8C7LWZ6</accession>
<dbReference type="NCBIfam" id="TIGR00879">
    <property type="entry name" value="SP"/>
    <property type="match status" value="1"/>
</dbReference>
<keyword evidence="3 7" id="KW-1133">Transmembrane helix</keyword>
<dbReference type="InterPro" id="IPR020846">
    <property type="entry name" value="MFS_dom"/>
</dbReference>
<organism evidence="9 10">
    <name type="scientific">Oncorhynchus mykiss</name>
    <name type="common">Rainbow trout</name>
    <name type="synonym">Salmo gairdneri</name>
    <dbReference type="NCBI Taxonomy" id="8022"/>
    <lineage>
        <taxon>Eukaryota</taxon>
        <taxon>Metazoa</taxon>
        <taxon>Chordata</taxon>
        <taxon>Craniata</taxon>
        <taxon>Vertebrata</taxon>
        <taxon>Euteleostomi</taxon>
        <taxon>Actinopterygii</taxon>
        <taxon>Neopterygii</taxon>
        <taxon>Teleostei</taxon>
        <taxon>Protacanthopterygii</taxon>
        <taxon>Salmoniformes</taxon>
        <taxon>Salmonidae</taxon>
        <taxon>Salmoninae</taxon>
        <taxon>Oncorhynchus</taxon>
    </lineage>
</organism>
<reference evidence="9" key="3">
    <citation type="submission" date="2025-09" db="UniProtKB">
        <authorList>
            <consortium name="Ensembl"/>
        </authorList>
    </citation>
    <scope>IDENTIFICATION</scope>
</reference>
<dbReference type="GO" id="GO:0055056">
    <property type="term" value="F:D-glucose transmembrane transporter activity"/>
    <property type="evidence" value="ECO:0007669"/>
    <property type="project" value="TreeGrafter"/>
</dbReference>
<feature type="domain" description="Major facilitator superfamily (MFS) profile" evidence="8">
    <location>
        <begin position="40"/>
        <end position="492"/>
    </location>
</feature>
<dbReference type="CDD" id="cd17431">
    <property type="entry name" value="MFS_GLUT_Class1"/>
    <property type="match status" value="1"/>
</dbReference>
<feature type="compositionally biased region" description="Low complexity" evidence="6">
    <location>
        <begin position="510"/>
        <end position="524"/>
    </location>
</feature>
<sequence length="535" mass="58521">MIIFIIVSRDIILKDLSVSIDPRSWQSCADSGQLSTLTLAVFSAVLGSLQFGYSLGVINAPQKVIEQHYGRSLGVLPEEPLLLSENSTETQEVHPSVVMYWSLSVSIFSIGGMVSSFLVGFIGDLRGRVKGMLMVNVLAVIAGLLMVMAKMWKPHVMVIAGRCVMGFYCGLSSGLVPMYIGEIAPMAYRGALGTLHQLATVTGILLSQVLGLEFLLGNDYYWPLLLGLSGAPAVLQSLLLPLCPESPRYLYIKRGMVEEAKKSLHRLKGEYDPSADLEEMRREKEEVEKEAQVSIAVLVRSSLYRQQLFVALMMHFSQQLSGINAIFYYSTAIFERAGVTQPVYATIGVGVLNTVFTMVSVALVDRAGRRTLTLIGLGGMCICAVSMTVGLVYLSVYSWMSYVSMSAIFLFVCFFEIGPGPIPWFIVAELFSQGPRPAALALAGCTNWTSNFIIGMTFPYIEALCGSYVFILFAVLLFGFTVFTYLRVPETKGKTFEEIAAVFKKGMKQTPGTRKTGTGTGTSTELEQLKTDSQA</sequence>
<proteinExistence type="inferred from homology"/>
<evidence type="ECO:0000256" key="4">
    <source>
        <dbReference type="ARBA" id="ARBA00023136"/>
    </source>
</evidence>
<evidence type="ECO:0000259" key="8">
    <source>
        <dbReference type="PROSITE" id="PS50850"/>
    </source>
</evidence>
<keyword evidence="4 7" id="KW-0472">Membrane</keyword>
<dbReference type="GeneTree" id="ENSGT00940000155708"/>
<dbReference type="GO" id="GO:0005903">
    <property type="term" value="C:brush border"/>
    <property type="evidence" value="ECO:0007669"/>
    <property type="project" value="TreeGrafter"/>
</dbReference>
<evidence type="ECO:0000313" key="10">
    <source>
        <dbReference type="Proteomes" id="UP000694395"/>
    </source>
</evidence>
<reference evidence="9" key="1">
    <citation type="submission" date="2020-07" db="EMBL/GenBank/DDBJ databases">
        <title>A long reads based de novo assembly of the rainbow trout Arlee double haploid line genome.</title>
        <authorList>
            <person name="Gao G."/>
            <person name="Palti Y."/>
        </authorList>
    </citation>
    <scope>NUCLEOTIDE SEQUENCE [LARGE SCALE GENOMIC DNA]</scope>
</reference>
<evidence type="ECO:0000256" key="1">
    <source>
        <dbReference type="ARBA" id="ARBA00004141"/>
    </source>
</evidence>
<dbReference type="InterPro" id="IPR005829">
    <property type="entry name" value="Sugar_transporter_CS"/>
</dbReference>
<dbReference type="GO" id="GO:0005886">
    <property type="term" value="C:plasma membrane"/>
    <property type="evidence" value="ECO:0007669"/>
    <property type="project" value="TreeGrafter"/>
</dbReference>
<gene>
    <name evidence="9" type="primary">LOC110527388</name>
</gene>
<dbReference type="InterPro" id="IPR045263">
    <property type="entry name" value="GLUT"/>
</dbReference>
<dbReference type="PRINTS" id="PR00171">
    <property type="entry name" value="SUGRTRNSPORT"/>
</dbReference>
<feature type="transmembrane region" description="Helical" evidence="7">
    <location>
        <begin position="371"/>
        <end position="396"/>
    </location>
</feature>
<dbReference type="AlphaFoldDB" id="A0A8C7LWZ6"/>
<dbReference type="PANTHER" id="PTHR23503:SF27">
    <property type="entry name" value="SOLUTE CARRIER FAMILY 2, FACILITATED GLUCOSE TRANSPORTER MEMBER 2"/>
    <property type="match status" value="1"/>
</dbReference>
<dbReference type="PANTHER" id="PTHR23503">
    <property type="entry name" value="SOLUTE CARRIER FAMILY 2"/>
    <property type="match status" value="1"/>
</dbReference>
<feature type="transmembrane region" description="Helical" evidence="7">
    <location>
        <begin position="467"/>
        <end position="486"/>
    </location>
</feature>
<evidence type="ECO:0000256" key="2">
    <source>
        <dbReference type="ARBA" id="ARBA00022692"/>
    </source>
</evidence>
<keyword evidence="2 7" id="KW-0812">Transmembrane</keyword>
<evidence type="ECO:0000256" key="3">
    <source>
        <dbReference type="ARBA" id="ARBA00022989"/>
    </source>
</evidence>
<evidence type="ECO:0000256" key="6">
    <source>
        <dbReference type="SAM" id="MobiDB-lite"/>
    </source>
</evidence>
<dbReference type="Proteomes" id="UP000694395">
    <property type="component" value="Chromosome 7"/>
</dbReference>
<dbReference type="PROSITE" id="PS00217">
    <property type="entry name" value="SUGAR_TRANSPORT_2"/>
    <property type="match status" value="1"/>
</dbReference>
<dbReference type="PROSITE" id="PS50850">
    <property type="entry name" value="MFS"/>
    <property type="match status" value="1"/>
</dbReference>
<dbReference type="Gene3D" id="1.20.1250.20">
    <property type="entry name" value="MFS general substrate transporter like domains"/>
    <property type="match status" value="1"/>
</dbReference>
<dbReference type="Pfam" id="PF00083">
    <property type="entry name" value="Sugar_tr"/>
    <property type="match status" value="1"/>
</dbReference>
<feature type="transmembrane region" description="Helical" evidence="7">
    <location>
        <begin position="439"/>
        <end position="461"/>
    </location>
</feature>
<evidence type="ECO:0000256" key="5">
    <source>
        <dbReference type="RuleBase" id="RU003346"/>
    </source>
</evidence>
<name>A0A8C7LWZ6_ONCMY</name>
<dbReference type="InterPro" id="IPR036259">
    <property type="entry name" value="MFS_trans_sf"/>
</dbReference>
<dbReference type="InterPro" id="IPR003663">
    <property type="entry name" value="Sugar/inositol_transpt"/>
</dbReference>
<dbReference type="GO" id="GO:0070837">
    <property type="term" value="P:dehydroascorbic acid transport"/>
    <property type="evidence" value="ECO:0007669"/>
    <property type="project" value="TreeGrafter"/>
</dbReference>
<feature type="region of interest" description="Disordered" evidence="6">
    <location>
        <begin position="509"/>
        <end position="535"/>
    </location>
</feature>
<feature type="transmembrane region" description="Helical" evidence="7">
    <location>
        <begin position="402"/>
        <end position="427"/>
    </location>
</feature>
<feature type="transmembrane region" description="Helical" evidence="7">
    <location>
        <begin position="158"/>
        <end position="180"/>
    </location>
</feature>
<dbReference type="Ensembl" id="ENSOMYT00000004915.2">
    <property type="protein sequence ID" value="ENSOMYP00000004383.2"/>
    <property type="gene ID" value="ENSOMYG00000002245.2"/>
</dbReference>
<comment type="subcellular location">
    <subcellularLocation>
        <location evidence="1">Membrane</location>
        <topology evidence="1">Multi-pass membrane protein</topology>
    </subcellularLocation>
</comment>
<feature type="transmembrane region" description="Helical" evidence="7">
    <location>
        <begin position="192"/>
        <end position="214"/>
    </location>
</feature>
<dbReference type="SUPFAM" id="SSF103473">
    <property type="entry name" value="MFS general substrate transporter"/>
    <property type="match status" value="1"/>
</dbReference>
<reference evidence="9" key="2">
    <citation type="submission" date="2025-08" db="UniProtKB">
        <authorList>
            <consortium name="Ensembl"/>
        </authorList>
    </citation>
    <scope>IDENTIFICATION</scope>
</reference>
<feature type="transmembrane region" description="Helical" evidence="7">
    <location>
        <begin position="98"/>
        <end position="121"/>
    </location>
</feature>